<dbReference type="OrthoDB" id="7476629at2759"/>
<feature type="region of interest" description="Disordered" evidence="1">
    <location>
        <begin position="89"/>
        <end position="110"/>
    </location>
</feature>
<reference evidence="2" key="1">
    <citation type="submission" date="2021-12" db="EMBL/GenBank/DDBJ databases">
        <authorList>
            <person name="King R."/>
        </authorList>
    </citation>
    <scope>NUCLEOTIDE SEQUENCE</scope>
</reference>
<name>A0A9N9R4N8_9NEOP</name>
<keyword evidence="3" id="KW-1185">Reference proteome</keyword>
<proteinExistence type="predicted"/>
<evidence type="ECO:0000256" key="1">
    <source>
        <dbReference type="SAM" id="MobiDB-lite"/>
    </source>
</evidence>
<protein>
    <submittedName>
        <fullName evidence="2">Uncharacterized protein</fullName>
    </submittedName>
</protein>
<dbReference type="Proteomes" id="UP001153714">
    <property type="component" value="Chromosome 2"/>
</dbReference>
<dbReference type="EMBL" id="OU893333">
    <property type="protein sequence ID" value="CAG9789365.1"/>
    <property type="molecule type" value="Genomic_DNA"/>
</dbReference>
<sequence length="110" mass="12409">MSQCGSKVKNKKPMNLAQKKATFLDVASNELQRRCKEQGFGDSVAHDLEQMDELQCIIAKKIISDVLYNGRMGLLNVQSSLTVQPQAVTSHSCPNYKTTNKQLRSRNHRM</sequence>
<organism evidence="2 3">
    <name type="scientific">Diatraea saccharalis</name>
    <name type="common">sugarcane borer</name>
    <dbReference type="NCBI Taxonomy" id="40085"/>
    <lineage>
        <taxon>Eukaryota</taxon>
        <taxon>Metazoa</taxon>
        <taxon>Ecdysozoa</taxon>
        <taxon>Arthropoda</taxon>
        <taxon>Hexapoda</taxon>
        <taxon>Insecta</taxon>
        <taxon>Pterygota</taxon>
        <taxon>Neoptera</taxon>
        <taxon>Endopterygota</taxon>
        <taxon>Lepidoptera</taxon>
        <taxon>Glossata</taxon>
        <taxon>Ditrysia</taxon>
        <taxon>Pyraloidea</taxon>
        <taxon>Crambidae</taxon>
        <taxon>Crambinae</taxon>
        <taxon>Diatraea</taxon>
    </lineage>
</organism>
<evidence type="ECO:0000313" key="2">
    <source>
        <dbReference type="EMBL" id="CAG9789365.1"/>
    </source>
</evidence>
<dbReference type="AlphaFoldDB" id="A0A9N9R4N8"/>
<feature type="compositionally biased region" description="Polar residues" evidence="1">
    <location>
        <begin position="89"/>
        <end position="102"/>
    </location>
</feature>
<gene>
    <name evidence="2" type="ORF">DIATSA_LOCUS7105</name>
</gene>
<reference evidence="2" key="2">
    <citation type="submission" date="2022-10" db="EMBL/GenBank/DDBJ databases">
        <authorList>
            <consortium name="ENA_rothamsted_submissions"/>
            <consortium name="culmorum"/>
            <person name="King R."/>
        </authorList>
    </citation>
    <scope>NUCLEOTIDE SEQUENCE</scope>
</reference>
<evidence type="ECO:0000313" key="3">
    <source>
        <dbReference type="Proteomes" id="UP001153714"/>
    </source>
</evidence>
<accession>A0A9N9R4N8</accession>